<feature type="compositionally biased region" description="Polar residues" evidence="9">
    <location>
        <begin position="312"/>
        <end position="322"/>
    </location>
</feature>
<dbReference type="Proteomes" id="UP000515152">
    <property type="component" value="Chromosome 3"/>
</dbReference>
<keyword evidence="2" id="KW-1003">Cell membrane</keyword>
<evidence type="ECO:0000313" key="13">
    <source>
        <dbReference type="RefSeq" id="XP_031421092.1"/>
    </source>
</evidence>
<keyword evidence="3 10" id="KW-0812">Transmembrane</keyword>
<dbReference type="PROSITE" id="PS50262">
    <property type="entry name" value="G_PROTEIN_RECEP_F1_2"/>
    <property type="match status" value="1"/>
</dbReference>
<evidence type="ECO:0000256" key="9">
    <source>
        <dbReference type="SAM" id="MobiDB-lite"/>
    </source>
</evidence>
<dbReference type="PRINTS" id="PR00237">
    <property type="entry name" value="GPCRRHODOPSN"/>
</dbReference>
<evidence type="ECO:0000256" key="1">
    <source>
        <dbReference type="ARBA" id="ARBA00004651"/>
    </source>
</evidence>
<evidence type="ECO:0000256" key="10">
    <source>
        <dbReference type="SAM" id="Phobius"/>
    </source>
</evidence>
<evidence type="ECO:0000259" key="11">
    <source>
        <dbReference type="PROSITE" id="PS50262"/>
    </source>
</evidence>
<dbReference type="KEGG" id="char:116220043"/>
<feature type="transmembrane region" description="Helical" evidence="10">
    <location>
        <begin position="414"/>
        <end position="436"/>
    </location>
</feature>
<organism evidence="12 13">
    <name type="scientific">Clupea harengus</name>
    <name type="common">Atlantic herring</name>
    <dbReference type="NCBI Taxonomy" id="7950"/>
    <lineage>
        <taxon>Eukaryota</taxon>
        <taxon>Metazoa</taxon>
        <taxon>Chordata</taxon>
        <taxon>Craniata</taxon>
        <taxon>Vertebrata</taxon>
        <taxon>Euteleostomi</taxon>
        <taxon>Actinopterygii</taxon>
        <taxon>Neopterygii</taxon>
        <taxon>Teleostei</taxon>
        <taxon>Clupei</taxon>
        <taxon>Clupeiformes</taxon>
        <taxon>Clupeoidei</taxon>
        <taxon>Clupeidae</taxon>
        <taxon>Clupea</taxon>
    </lineage>
</organism>
<sequence length="493" mass="55297">MQGNISHVLEFMNISTRINYVGLVLTVTSCAFLFFTLFVGIAANVFVAWAVHNQKSLQTSNNALLVNLAVIDFLRCVIDCPLILVIFLNGDTTDQVGFSLCNAQFASFSITCCVQLLTLASISAERYQAIAHPFETTERRKRVMIWIPSTWTVAILLSILCLLFVKDSSVYVKCKGMDIKELPSYDTFGMYILMPLWTACLAVIVGFYARIFILVKAHRRKIFDKGIVRTLDDTNGNAKSTKVTNESTIKEIINIVPEVTVKTDFTYRAQEEPASTDNILPCENNTVSAPFHTTDHDLTLDRHHTETKDSSRVFTENSDSTKRVSSSQTRALVVIDLEKREDDCGLQPQPLNTVSESATLQSAGEKQTDTQTTIPPEPENQGDIAGAVCMMPSHFNSDRAKKNKEGKLAKRSGYIILTFLLFWTPFIATVLANYFINFIKYTSMEIELELEILSVSLVCMTSVTNPIIYAVVNPQFRTEFYSLRSKFKSICMT</sequence>
<name>A0A6P8FCX8_CLUHA</name>
<feature type="compositionally biased region" description="Polar residues" evidence="9">
    <location>
        <begin position="349"/>
        <end position="374"/>
    </location>
</feature>
<evidence type="ECO:0000256" key="7">
    <source>
        <dbReference type="ARBA" id="ARBA00023170"/>
    </source>
</evidence>
<dbReference type="GO" id="GO:0071875">
    <property type="term" value="P:adrenergic receptor signaling pathway"/>
    <property type="evidence" value="ECO:0007669"/>
    <property type="project" value="UniProtKB-ARBA"/>
</dbReference>
<feature type="region of interest" description="Disordered" evidence="9">
    <location>
        <begin position="345"/>
        <end position="379"/>
    </location>
</feature>
<dbReference type="PANTHER" id="PTHR24248">
    <property type="entry name" value="ADRENERGIC RECEPTOR-RELATED G-PROTEIN COUPLED RECEPTOR"/>
    <property type="match status" value="1"/>
</dbReference>
<evidence type="ECO:0000256" key="8">
    <source>
        <dbReference type="ARBA" id="ARBA00023224"/>
    </source>
</evidence>
<keyword evidence="6 10" id="KW-0472">Membrane</keyword>
<feature type="compositionally biased region" description="Basic and acidic residues" evidence="9">
    <location>
        <begin position="293"/>
        <end position="311"/>
    </location>
</feature>
<evidence type="ECO:0000256" key="3">
    <source>
        <dbReference type="ARBA" id="ARBA00022692"/>
    </source>
</evidence>
<keyword evidence="4 10" id="KW-1133">Transmembrane helix</keyword>
<dbReference type="GO" id="GO:0005886">
    <property type="term" value="C:plasma membrane"/>
    <property type="evidence" value="ECO:0007669"/>
    <property type="project" value="UniProtKB-SubCell"/>
</dbReference>
<keyword evidence="5" id="KW-0297">G-protein coupled receptor</keyword>
<gene>
    <name evidence="13" type="primary">LOC116220043</name>
</gene>
<keyword evidence="7" id="KW-0675">Receptor</keyword>
<dbReference type="Pfam" id="PF00001">
    <property type="entry name" value="7tm_1"/>
    <property type="match status" value="1"/>
</dbReference>
<feature type="transmembrane region" description="Helical" evidence="10">
    <location>
        <begin position="63"/>
        <end position="88"/>
    </location>
</feature>
<evidence type="ECO:0000256" key="2">
    <source>
        <dbReference type="ARBA" id="ARBA00022475"/>
    </source>
</evidence>
<feature type="transmembrane region" description="Helical" evidence="10">
    <location>
        <begin position="188"/>
        <end position="215"/>
    </location>
</feature>
<accession>A0A6P8FCX8</accession>
<proteinExistence type="predicted"/>
<evidence type="ECO:0000256" key="5">
    <source>
        <dbReference type="ARBA" id="ARBA00023040"/>
    </source>
</evidence>
<evidence type="ECO:0000256" key="6">
    <source>
        <dbReference type="ARBA" id="ARBA00023136"/>
    </source>
</evidence>
<dbReference type="RefSeq" id="XP_031421092.1">
    <property type="nucleotide sequence ID" value="XM_031565232.2"/>
</dbReference>
<dbReference type="InterPro" id="IPR017452">
    <property type="entry name" value="GPCR_Rhodpsn_7TM"/>
</dbReference>
<feature type="transmembrane region" description="Helical" evidence="10">
    <location>
        <begin position="452"/>
        <end position="472"/>
    </location>
</feature>
<evidence type="ECO:0000313" key="12">
    <source>
        <dbReference type="Proteomes" id="UP000515152"/>
    </source>
</evidence>
<dbReference type="CDD" id="cd00637">
    <property type="entry name" value="7tm_classA_rhodopsin-like"/>
    <property type="match status" value="1"/>
</dbReference>
<dbReference type="OrthoDB" id="2105199at2759"/>
<comment type="subcellular location">
    <subcellularLocation>
        <location evidence="1">Cell membrane</location>
        <topology evidence="1">Multi-pass membrane protein</topology>
    </subcellularLocation>
</comment>
<evidence type="ECO:0000256" key="4">
    <source>
        <dbReference type="ARBA" id="ARBA00022989"/>
    </source>
</evidence>
<protein>
    <submittedName>
        <fullName evidence="13">5-hydroxytryptamine receptor-like</fullName>
    </submittedName>
</protein>
<dbReference type="GeneID" id="116220043"/>
<reference evidence="13" key="1">
    <citation type="submission" date="2025-08" db="UniProtKB">
        <authorList>
            <consortium name="RefSeq"/>
        </authorList>
    </citation>
    <scope>IDENTIFICATION</scope>
</reference>
<feature type="domain" description="G-protein coupled receptors family 1 profile" evidence="11">
    <location>
        <begin position="43"/>
        <end position="469"/>
    </location>
</feature>
<dbReference type="GO" id="GO:0004930">
    <property type="term" value="F:G protein-coupled receptor activity"/>
    <property type="evidence" value="ECO:0007669"/>
    <property type="project" value="UniProtKB-KW"/>
</dbReference>
<dbReference type="SUPFAM" id="SSF81321">
    <property type="entry name" value="Family A G protein-coupled receptor-like"/>
    <property type="match status" value="1"/>
</dbReference>
<keyword evidence="8" id="KW-0807">Transducer</keyword>
<feature type="region of interest" description="Disordered" evidence="9">
    <location>
        <begin position="293"/>
        <end position="322"/>
    </location>
</feature>
<feature type="transmembrane region" description="Helical" evidence="10">
    <location>
        <begin position="103"/>
        <end position="122"/>
    </location>
</feature>
<feature type="transmembrane region" description="Helical" evidence="10">
    <location>
        <begin position="20"/>
        <end position="51"/>
    </location>
</feature>
<feature type="transmembrane region" description="Helical" evidence="10">
    <location>
        <begin position="143"/>
        <end position="165"/>
    </location>
</feature>
<keyword evidence="12" id="KW-1185">Reference proteome</keyword>
<dbReference type="Gene3D" id="1.20.1070.10">
    <property type="entry name" value="Rhodopsin 7-helix transmembrane proteins"/>
    <property type="match status" value="2"/>
</dbReference>
<dbReference type="InterPro" id="IPR000276">
    <property type="entry name" value="GPCR_Rhodpsn"/>
</dbReference>
<dbReference type="AlphaFoldDB" id="A0A6P8FCX8"/>